<feature type="compositionally biased region" description="Polar residues" evidence="1">
    <location>
        <begin position="265"/>
        <end position="275"/>
    </location>
</feature>
<dbReference type="Gene3D" id="1.20.5.170">
    <property type="match status" value="1"/>
</dbReference>
<gene>
    <name evidence="2" type="ORF">K431DRAFT_303536</name>
</gene>
<feature type="region of interest" description="Disordered" evidence="1">
    <location>
        <begin position="265"/>
        <end position="298"/>
    </location>
</feature>
<dbReference type="SUPFAM" id="SSF57959">
    <property type="entry name" value="Leucine zipper domain"/>
    <property type="match status" value="1"/>
</dbReference>
<feature type="region of interest" description="Disordered" evidence="1">
    <location>
        <begin position="358"/>
        <end position="378"/>
    </location>
</feature>
<sequence length="378" mass="41304">MPGPADAFTTEAHISSDNETRSTGTVAGSRKRISKAGHRNISSLSATQLERKRANDREAQRAIRQRTKEHIENLERTNSDLRALHDADQRRIDELERENAYLRELHAEAGLPRRLLDAEAASLSDRNVLPVEAPSPAASVSRSDPGCSTTPQLSSLRQRAWHNNRIAGLATSHLDSLTSSPSIAPWRPQGSENGMTSAPRDMGSSNRNQSGSFFALAREQWATSVPFPRPSSESSTQHIPQEYYSLAIDQTSQQVQPGYCNSPSALSCTSETPSYQPDYDHHEQPPSQAAFQGMAHASHAPNQQMFQEMSPVQVQGLQAPGTGFTSPSEPIIPAQQLLYSPGPTDSLYQLRMAQTLAPFGDDSRSTPSTASYPHNPSI</sequence>
<dbReference type="InterPro" id="IPR046347">
    <property type="entry name" value="bZIP_sf"/>
</dbReference>
<evidence type="ECO:0000313" key="2">
    <source>
        <dbReference type="EMBL" id="KAF2721321.1"/>
    </source>
</evidence>
<dbReference type="EMBL" id="MU003791">
    <property type="protein sequence ID" value="KAF2721321.1"/>
    <property type="molecule type" value="Genomic_DNA"/>
</dbReference>
<comment type="caution">
    <text evidence="2">The sequence shown here is derived from an EMBL/GenBank/DDBJ whole genome shotgun (WGS) entry which is preliminary data.</text>
</comment>
<dbReference type="Proteomes" id="UP000799441">
    <property type="component" value="Unassembled WGS sequence"/>
</dbReference>
<name>A0A9P4UQB3_9PEZI</name>
<dbReference type="GO" id="GO:0003700">
    <property type="term" value="F:DNA-binding transcription factor activity"/>
    <property type="evidence" value="ECO:0007669"/>
    <property type="project" value="InterPro"/>
</dbReference>
<feature type="region of interest" description="Disordered" evidence="1">
    <location>
        <begin position="1"/>
        <end position="63"/>
    </location>
</feature>
<dbReference type="CDD" id="cd14688">
    <property type="entry name" value="bZIP_YAP"/>
    <property type="match status" value="1"/>
</dbReference>
<organism evidence="2 3">
    <name type="scientific">Polychaeton citri CBS 116435</name>
    <dbReference type="NCBI Taxonomy" id="1314669"/>
    <lineage>
        <taxon>Eukaryota</taxon>
        <taxon>Fungi</taxon>
        <taxon>Dikarya</taxon>
        <taxon>Ascomycota</taxon>
        <taxon>Pezizomycotina</taxon>
        <taxon>Dothideomycetes</taxon>
        <taxon>Dothideomycetidae</taxon>
        <taxon>Capnodiales</taxon>
        <taxon>Capnodiaceae</taxon>
        <taxon>Polychaeton</taxon>
    </lineage>
</organism>
<proteinExistence type="predicted"/>
<feature type="compositionally biased region" description="Basic and acidic residues" evidence="1">
    <location>
        <begin position="49"/>
        <end position="63"/>
    </location>
</feature>
<dbReference type="AlphaFoldDB" id="A0A9P4UQB3"/>
<accession>A0A9P4UQB3</accession>
<reference evidence="2" key="1">
    <citation type="journal article" date="2020" name="Stud. Mycol.">
        <title>101 Dothideomycetes genomes: a test case for predicting lifestyles and emergence of pathogens.</title>
        <authorList>
            <person name="Haridas S."/>
            <person name="Albert R."/>
            <person name="Binder M."/>
            <person name="Bloem J."/>
            <person name="Labutti K."/>
            <person name="Salamov A."/>
            <person name="Andreopoulos B."/>
            <person name="Baker S."/>
            <person name="Barry K."/>
            <person name="Bills G."/>
            <person name="Bluhm B."/>
            <person name="Cannon C."/>
            <person name="Castanera R."/>
            <person name="Culley D."/>
            <person name="Daum C."/>
            <person name="Ezra D."/>
            <person name="Gonzalez J."/>
            <person name="Henrissat B."/>
            <person name="Kuo A."/>
            <person name="Liang C."/>
            <person name="Lipzen A."/>
            <person name="Lutzoni F."/>
            <person name="Magnuson J."/>
            <person name="Mondo S."/>
            <person name="Nolan M."/>
            <person name="Ohm R."/>
            <person name="Pangilinan J."/>
            <person name="Park H.-J."/>
            <person name="Ramirez L."/>
            <person name="Alfaro M."/>
            <person name="Sun H."/>
            <person name="Tritt A."/>
            <person name="Yoshinaga Y."/>
            <person name="Zwiers L.-H."/>
            <person name="Turgeon B."/>
            <person name="Goodwin S."/>
            <person name="Spatafora J."/>
            <person name="Crous P."/>
            <person name="Grigoriev I."/>
        </authorList>
    </citation>
    <scope>NUCLEOTIDE SEQUENCE</scope>
    <source>
        <strain evidence="2">CBS 116435</strain>
    </source>
</reference>
<feature type="compositionally biased region" description="Polar residues" evidence="1">
    <location>
        <begin position="138"/>
        <end position="155"/>
    </location>
</feature>
<feature type="compositionally biased region" description="Polar residues" evidence="1">
    <location>
        <begin position="173"/>
        <end position="182"/>
    </location>
</feature>
<feature type="compositionally biased region" description="Basic residues" evidence="1">
    <location>
        <begin position="29"/>
        <end position="38"/>
    </location>
</feature>
<keyword evidence="3" id="KW-1185">Reference proteome</keyword>
<feature type="region of interest" description="Disordered" evidence="1">
    <location>
        <begin position="134"/>
        <end position="155"/>
    </location>
</feature>
<evidence type="ECO:0000256" key="1">
    <source>
        <dbReference type="SAM" id="MobiDB-lite"/>
    </source>
</evidence>
<evidence type="ECO:0008006" key="4">
    <source>
        <dbReference type="Google" id="ProtNLM"/>
    </source>
</evidence>
<dbReference type="OrthoDB" id="3535998at2759"/>
<feature type="compositionally biased region" description="Polar residues" evidence="1">
    <location>
        <begin position="365"/>
        <end position="378"/>
    </location>
</feature>
<feature type="region of interest" description="Disordered" evidence="1">
    <location>
        <begin position="172"/>
        <end position="209"/>
    </location>
</feature>
<protein>
    <recommendedName>
        <fullName evidence="4">BZIP domain-containing protein</fullName>
    </recommendedName>
</protein>
<evidence type="ECO:0000313" key="3">
    <source>
        <dbReference type="Proteomes" id="UP000799441"/>
    </source>
</evidence>